<keyword evidence="2" id="KW-1185">Reference proteome</keyword>
<sequence>MPLPLLEPEGLQAPHFCVRGPQMDRPVEINTGMVSSYMNNNSPYLTTCETSQLDKERFHLITTILSCFQDDSHSPFPQRRDYTKANPGAVNDSPDPTNLKTVLHHLTTLMLSSPKALITVLHCPPENSGEETVLLVARQEEGSRIPTIDLYDEKNSRRTAAIPAYNPAVLGNGPNPVLGICRKLLDNRKIRFDLYLSTLLAFIRSSNSTNLTADAVASAKIGSIFWVLFYCIGEIDVDFEVGIKPLSSMLEKPGSSPLSQRDFQYSKQLATGNFKRLIEHPRLGHFEKYPNLYQAAKNYTPIYTSDTAQEYHNLLLTSILVAKKSITDILEIRAKRPGSPTDHDMFKSLWRVILSLSRLSCLIEHPVLLQHLQNLYQSVKVDTGATRDKGKYSNTLKERGEWATDCLHRLRSGLSYFRSMGILNYKTPKTILSRISATLVQFPPSKKNSFLWATTLSTICDKPKDAWQIQCFLGELSKNNPKFTPLRNTTLRHPPAHIMGALLGLSVSSKVFATILTRTIKR</sequence>
<evidence type="ECO:0000313" key="1">
    <source>
        <dbReference type="EMBL" id="RPA97010.1"/>
    </source>
</evidence>
<proteinExistence type="predicted"/>
<protein>
    <submittedName>
        <fullName evidence="1">Uncharacterized protein</fullName>
    </submittedName>
</protein>
<organism evidence="1 2">
    <name type="scientific">Choiromyces venosus 120613-1</name>
    <dbReference type="NCBI Taxonomy" id="1336337"/>
    <lineage>
        <taxon>Eukaryota</taxon>
        <taxon>Fungi</taxon>
        <taxon>Dikarya</taxon>
        <taxon>Ascomycota</taxon>
        <taxon>Pezizomycotina</taxon>
        <taxon>Pezizomycetes</taxon>
        <taxon>Pezizales</taxon>
        <taxon>Tuberaceae</taxon>
        <taxon>Choiromyces</taxon>
    </lineage>
</organism>
<gene>
    <name evidence="1" type="ORF">L873DRAFT_1791291</name>
</gene>
<accession>A0A3N4JKS2</accession>
<dbReference type="EMBL" id="ML120409">
    <property type="protein sequence ID" value="RPA97010.1"/>
    <property type="molecule type" value="Genomic_DNA"/>
</dbReference>
<dbReference type="AlphaFoldDB" id="A0A3N4JKS2"/>
<dbReference type="Proteomes" id="UP000276215">
    <property type="component" value="Unassembled WGS sequence"/>
</dbReference>
<reference evidence="1 2" key="1">
    <citation type="journal article" date="2018" name="Nat. Ecol. Evol.">
        <title>Pezizomycetes genomes reveal the molecular basis of ectomycorrhizal truffle lifestyle.</title>
        <authorList>
            <person name="Murat C."/>
            <person name="Payen T."/>
            <person name="Noel B."/>
            <person name="Kuo A."/>
            <person name="Morin E."/>
            <person name="Chen J."/>
            <person name="Kohler A."/>
            <person name="Krizsan K."/>
            <person name="Balestrini R."/>
            <person name="Da Silva C."/>
            <person name="Montanini B."/>
            <person name="Hainaut M."/>
            <person name="Levati E."/>
            <person name="Barry K.W."/>
            <person name="Belfiori B."/>
            <person name="Cichocki N."/>
            <person name="Clum A."/>
            <person name="Dockter R.B."/>
            <person name="Fauchery L."/>
            <person name="Guy J."/>
            <person name="Iotti M."/>
            <person name="Le Tacon F."/>
            <person name="Lindquist E.A."/>
            <person name="Lipzen A."/>
            <person name="Malagnac F."/>
            <person name="Mello A."/>
            <person name="Molinier V."/>
            <person name="Miyauchi S."/>
            <person name="Poulain J."/>
            <person name="Riccioni C."/>
            <person name="Rubini A."/>
            <person name="Sitrit Y."/>
            <person name="Splivallo R."/>
            <person name="Traeger S."/>
            <person name="Wang M."/>
            <person name="Zifcakova L."/>
            <person name="Wipf D."/>
            <person name="Zambonelli A."/>
            <person name="Paolocci F."/>
            <person name="Nowrousian M."/>
            <person name="Ottonello S."/>
            <person name="Baldrian P."/>
            <person name="Spatafora J.W."/>
            <person name="Henrissat B."/>
            <person name="Nagy L.G."/>
            <person name="Aury J.M."/>
            <person name="Wincker P."/>
            <person name="Grigoriev I.V."/>
            <person name="Bonfante P."/>
            <person name="Martin F.M."/>
        </authorList>
    </citation>
    <scope>NUCLEOTIDE SEQUENCE [LARGE SCALE GENOMIC DNA]</scope>
    <source>
        <strain evidence="1 2">120613-1</strain>
    </source>
</reference>
<evidence type="ECO:0000313" key="2">
    <source>
        <dbReference type="Proteomes" id="UP000276215"/>
    </source>
</evidence>
<name>A0A3N4JKS2_9PEZI</name>